<dbReference type="Proteomes" id="UP000184440">
    <property type="component" value="Unassembled WGS sequence"/>
</dbReference>
<evidence type="ECO:0000259" key="6">
    <source>
        <dbReference type="Pfam" id="PF00441"/>
    </source>
</evidence>
<keyword evidence="4" id="KW-0274">FAD</keyword>
<evidence type="ECO:0000259" key="7">
    <source>
        <dbReference type="Pfam" id="PF02771"/>
    </source>
</evidence>
<evidence type="ECO:0000256" key="2">
    <source>
        <dbReference type="ARBA" id="ARBA00009347"/>
    </source>
</evidence>
<organism evidence="8 9">
    <name type="scientific">Cryptosporangium aurantiacum</name>
    <dbReference type="NCBI Taxonomy" id="134849"/>
    <lineage>
        <taxon>Bacteria</taxon>
        <taxon>Bacillati</taxon>
        <taxon>Actinomycetota</taxon>
        <taxon>Actinomycetes</taxon>
        <taxon>Cryptosporangiales</taxon>
        <taxon>Cryptosporangiaceae</taxon>
        <taxon>Cryptosporangium</taxon>
    </lineage>
</organism>
<dbReference type="InterPro" id="IPR036250">
    <property type="entry name" value="AcylCo_DH-like_C"/>
</dbReference>
<dbReference type="Pfam" id="PF02771">
    <property type="entry name" value="Acyl-CoA_dh_N"/>
    <property type="match status" value="1"/>
</dbReference>
<reference evidence="8 9" key="1">
    <citation type="submission" date="2016-11" db="EMBL/GenBank/DDBJ databases">
        <authorList>
            <person name="Jaros S."/>
            <person name="Januszkiewicz K."/>
            <person name="Wedrychowicz H."/>
        </authorList>
    </citation>
    <scope>NUCLEOTIDE SEQUENCE [LARGE SCALE GENOMIC DNA]</scope>
    <source>
        <strain evidence="8 9">DSM 46144</strain>
    </source>
</reference>
<evidence type="ECO:0000256" key="3">
    <source>
        <dbReference type="ARBA" id="ARBA00022630"/>
    </source>
</evidence>
<dbReference type="EMBL" id="FRCS01000003">
    <property type="protein sequence ID" value="SHN18797.1"/>
    <property type="molecule type" value="Genomic_DNA"/>
</dbReference>
<comment type="similarity">
    <text evidence="2">Belongs to the acyl-CoA dehydrogenase family.</text>
</comment>
<sequence length="356" mass="36919">MTPYRAEVRQVVDDVLAPHFGSGTPPETLWTTVSGLGWPFVGVPESAGGSGGDLADGAEIAAGVGRHACALPLVRTGLAGWTLARLGRPIDVVRDGVAMAVAGRGRLTVRPASHGWELSGAVPAVSWLPGAPLLVVATVEVDAAPWTAVTLLDADRVRASVAGGADLAGAPRGRLSFDRVSVTDLMLGPADLLRAVADRGAILRAAAIGGALERACMLLTEHVAVRHQFGRPLRAFQSVAHRTADALLERDLALAAVASAIATADGPSVAARSATAAAARAVTARAAGVVAEIAHQLHGAIGITQEHPLHLVTRRLWAWRDEDGSQRHWERRLGSATLRGEDDVALWALTTTGAQL</sequence>
<dbReference type="RefSeq" id="WP_073256654.1">
    <property type="nucleotide sequence ID" value="NZ_FRCS01000003.1"/>
</dbReference>
<dbReference type="GO" id="GO:0050660">
    <property type="term" value="F:flavin adenine dinucleotide binding"/>
    <property type="evidence" value="ECO:0007669"/>
    <property type="project" value="InterPro"/>
</dbReference>
<keyword evidence="5" id="KW-0560">Oxidoreductase</keyword>
<dbReference type="Gene3D" id="1.10.540.10">
    <property type="entry name" value="Acyl-CoA dehydrogenase/oxidase, N-terminal domain"/>
    <property type="match status" value="1"/>
</dbReference>
<dbReference type="InterPro" id="IPR009100">
    <property type="entry name" value="AcylCoA_DH/oxidase_NM_dom_sf"/>
</dbReference>
<dbReference type="SUPFAM" id="SSF56645">
    <property type="entry name" value="Acyl-CoA dehydrogenase NM domain-like"/>
    <property type="match status" value="1"/>
</dbReference>
<keyword evidence="3" id="KW-0285">Flavoprotein</keyword>
<proteinExistence type="inferred from homology"/>
<dbReference type="AlphaFoldDB" id="A0A1M7PNG0"/>
<name>A0A1M7PNG0_9ACTN</name>
<dbReference type="InterPro" id="IPR013786">
    <property type="entry name" value="AcylCoA_DH/ox_N"/>
</dbReference>
<evidence type="ECO:0000313" key="9">
    <source>
        <dbReference type="Proteomes" id="UP000184440"/>
    </source>
</evidence>
<feature type="domain" description="Acyl-CoA dehydrogenase/oxidase C-terminal" evidence="6">
    <location>
        <begin position="199"/>
        <end position="316"/>
    </location>
</feature>
<feature type="domain" description="Acyl-CoA dehydrogenase/oxidase N-terminal" evidence="7">
    <location>
        <begin position="5"/>
        <end position="88"/>
    </location>
</feature>
<dbReference type="InterPro" id="IPR009075">
    <property type="entry name" value="AcylCo_DH/oxidase_C"/>
</dbReference>
<dbReference type="SUPFAM" id="SSF47203">
    <property type="entry name" value="Acyl-CoA dehydrogenase C-terminal domain-like"/>
    <property type="match status" value="1"/>
</dbReference>
<keyword evidence="9" id="KW-1185">Reference proteome</keyword>
<dbReference type="STRING" id="134849.SAMN05443668_103526"/>
<dbReference type="GO" id="GO:0003995">
    <property type="term" value="F:acyl-CoA dehydrogenase activity"/>
    <property type="evidence" value="ECO:0007669"/>
    <property type="project" value="TreeGrafter"/>
</dbReference>
<comment type="cofactor">
    <cofactor evidence="1">
        <name>FAD</name>
        <dbReference type="ChEBI" id="CHEBI:57692"/>
    </cofactor>
</comment>
<dbReference type="OrthoDB" id="2450120at2"/>
<dbReference type="Gene3D" id="1.20.140.10">
    <property type="entry name" value="Butyryl-CoA Dehydrogenase, subunit A, domain 3"/>
    <property type="match status" value="1"/>
</dbReference>
<protein>
    <submittedName>
        <fullName evidence="8">Acyl-CoA dehydrogenase</fullName>
    </submittedName>
</protein>
<evidence type="ECO:0000256" key="1">
    <source>
        <dbReference type="ARBA" id="ARBA00001974"/>
    </source>
</evidence>
<accession>A0A1M7PNG0</accession>
<gene>
    <name evidence="8" type="ORF">SAMN05443668_103526</name>
</gene>
<dbReference type="PANTHER" id="PTHR43884">
    <property type="entry name" value="ACYL-COA DEHYDROGENASE"/>
    <property type="match status" value="1"/>
</dbReference>
<evidence type="ECO:0000256" key="5">
    <source>
        <dbReference type="ARBA" id="ARBA00023002"/>
    </source>
</evidence>
<dbReference type="Pfam" id="PF00441">
    <property type="entry name" value="Acyl-CoA_dh_1"/>
    <property type="match status" value="1"/>
</dbReference>
<dbReference type="InterPro" id="IPR037069">
    <property type="entry name" value="AcylCoA_DH/ox_N_sf"/>
</dbReference>
<dbReference type="PANTHER" id="PTHR43884:SF20">
    <property type="entry name" value="ACYL-COA DEHYDROGENASE FADE28"/>
    <property type="match status" value="1"/>
</dbReference>
<evidence type="ECO:0000256" key="4">
    <source>
        <dbReference type="ARBA" id="ARBA00022827"/>
    </source>
</evidence>
<evidence type="ECO:0000313" key="8">
    <source>
        <dbReference type="EMBL" id="SHN18797.1"/>
    </source>
</evidence>